<protein>
    <recommendedName>
        <fullName evidence="19">Phosphatidylcholine 1-acylhydrolase</fullName>
        <ecNumber evidence="7">3.1.1.32</ecNumber>
        <ecNumber evidence="8">3.1.1.4</ecNumber>
    </recommendedName>
</protein>
<keyword evidence="11" id="KW-0479">Metal-binding</keyword>
<dbReference type="PANTHER" id="PTHR40457:SF1">
    <property type="entry name" value="PHOSPHOLIPASE A1"/>
    <property type="match status" value="1"/>
</dbReference>
<dbReference type="InterPro" id="IPR003187">
    <property type="entry name" value="PLipase_A1"/>
</dbReference>
<keyword evidence="16" id="KW-0443">Lipid metabolism</keyword>
<dbReference type="EC" id="3.1.1.4" evidence="8"/>
<dbReference type="Pfam" id="PF02253">
    <property type="entry name" value="PLA1"/>
    <property type="match status" value="1"/>
</dbReference>
<evidence type="ECO:0000256" key="10">
    <source>
        <dbReference type="ARBA" id="ARBA00022692"/>
    </source>
</evidence>
<dbReference type="GO" id="GO:0004623">
    <property type="term" value="F:phospholipase A2 activity"/>
    <property type="evidence" value="ECO:0007669"/>
    <property type="project" value="UniProtKB-EC"/>
</dbReference>
<dbReference type="PANTHER" id="PTHR40457">
    <property type="entry name" value="PHOSPHOLIPASE A1"/>
    <property type="match status" value="1"/>
</dbReference>
<evidence type="ECO:0000256" key="16">
    <source>
        <dbReference type="ARBA" id="ARBA00023098"/>
    </source>
</evidence>
<keyword evidence="15" id="KW-0442">Lipid degradation</keyword>
<evidence type="ECO:0000256" key="6">
    <source>
        <dbReference type="ARBA" id="ARBA00011702"/>
    </source>
</evidence>
<dbReference type="InterPro" id="IPR036541">
    <property type="entry name" value="PLipase_A1_sf"/>
</dbReference>
<sequence length="391" mass="45450">MKIIKTEKTFKIMLTCILFLLLAVLPLNAAEIDKGLANCAKLKDDTERLKCFDELARRQIPLRESVILKSPEEETQESAIVDKTTTPPPEAEEKYFSVMEKQWDLRSDKPKEKNIFVLWPYRPCFFLPLAYNSSPNDSTQLDVDPKAKALYNEVKFQLSFKFKIWRDIIRSEEINKIIERSTGIRGIDVWIAYTQQSFWQLYNSAFSAPFRDTNYEPELLINFDMQRKIPGLMGTKLQFINIGFNHQSNGRAEPLSRSWNRIVANVGLENNFGLGKNDNFSLLLKTWYRVPEDAVNDDNPDLTDYMGYGELWGTLYWRNQRIAVMLRNNLRSENKGAVQLDWSMPLSTIHESLAKKISLYVQYFNGYGESLLDYNTSINRISAGLMLVDWR</sequence>
<evidence type="ECO:0000256" key="19">
    <source>
        <dbReference type="ARBA" id="ARBA00032375"/>
    </source>
</evidence>
<keyword evidence="17" id="KW-0472">Membrane</keyword>
<keyword evidence="9" id="KW-1134">Transmembrane beta strand</keyword>
<evidence type="ECO:0000256" key="5">
    <source>
        <dbReference type="ARBA" id="ARBA00010525"/>
    </source>
</evidence>
<dbReference type="EC" id="3.1.1.32" evidence="7"/>
<keyword evidence="13 20" id="KW-0378">Hydrolase</keyword>
<dbReference type="GO" id="GO:0016042">
    <property type="term" value="P:lipid catabolic process"/>
    <property type="evidence" value="ECO:0007669"/>
    <property type="project" value="UniProtKB-KW"/>
</dbReference>
<comment type="subcellular location">
    <subcellularLocation>
        <location evidence="4">Cell outer membrane</location>
        <topology evidence="4">Multi-pass membrane protein</topology>
    </subcellularLocation>
</comment>
<name>A0A0W8FQ74_9ZZZZ</name>
<organism evidence="20">
    <name type="scientific">hydrocarbon metagenome</name>
    <dbReference type="NCBI Taxonomy" id="938273"/>
    <lineage>
        <taxon>unclassified sequences</taxon>
        <taxon>metagenomes</taxon>
        <taxon>ecological metagenomes</taxon>
    </lineage>
</organism>
<evidence type="ECO:0000256" key="8">
    <source>
        <dbReference type="ARBA" id="ARBA00013278"/>
    </source>
</evidence>
<keyword evidence="12" id="KW-0732">Signal</keyword>
<gene>
    <name evidence="20" type="ORF">ASZ90_007154</name>
</gene>
<evidence type="ECO:0000256" key="15">
    <source>
        <dbReference type="ARBA" id="ARBA00022963"/>
    </source>
</evidence>
<dbReference type="GO" id="GO:0009279">
    <property type="term" value="C:cell outer membrane"/>
    <property type="evidence" value="ECO:0007669"/>
    <property type="project" value="UniProtKB-SubCell"/>
</dbReference>
<evidence type="ECO:0000256" key="13">
    <source>
        <dbReference type="ARBA" id="ARBA00022801"/>
    </source>
</evidence>
<evidence type="ECO:0000256" key="4">
    <source>
        <dbReference type="ARBA" id="ARBA00004571"/>
    </source>
</evidence>
<evidence type="ECO:0000256" key="3">
    <source>
        <dbReference type="ARBA" id="ARBA00001913"/>
    </source>
</evidence>
<evidence type="ECO:0000256" key="14">
    <source>
        <dbReference type="ARBA" id="ARBA00022837"/>
    </source>
</evidence>
<evidence type="ECO:0000256" key="17">
    <source>
        <dbReference type="ARBA" id="ARBA00023136"/>
    </source>
</evidence>
<evidence type="ECO:0000256" key="12">
    <source>
        <dbReference type="ARBA" id="ARBA00022729"/>
    </source>
</evidence>
<comment type="subunit">
    <text evidence="6">Homodimer; dimerization is reversible, and the dimeric form is the active one.</text>
</comment>
<accession>A0A0W8FQ74</accession>
<dbReference type="CDD" id="cd00541">
    <property type="entry name" value="OMPLA"/>
    <property type="match status" value="1"/>
</dbReference>
<dbReference type="GO" id="GO:0046872">
    <property type="term" value="F:metal ion binding"/>
    <property type="evidence" value="ECO:0007669"/>
    <property type="project" value="UniProtKB-KW"/>
</dbReference>
<comment type="catalytic activity">
    <reaction evidence="2">
        <text>a 1,2-diacyl-sn-glycero-3-phosphocholine + H2O = a 1-acyl-sn-glycero-3-phosphocholine + a fatty acid + H(+)</text>
        <dbReference type="Rhea" id="RHEA:15801"/>
        <dbReference type="ChEBI" id="CHEBI:15377"/>
        <dbReference type="ChEBI" id="CHEBI:15378"/>
        <dbReference type="ChEBI" id="CHEBI:28868"/>
        <dbReference type="ChEBI" id="CHEBI:57643"/>
        <dbReference type="ChEBI" id="CHEBI:58168"/>
        <dbReference type="EC" id="3.1.1.4"/>
    </reaction>
</comment>
<dbReference type="EMBL" id="LNQE01000922">
    <property type="protein sequence ID" value="KUG23077.1"/>
    <property type="molecule type" value="Genomic_DNA"/>
</dbReference>
<proteinExistence type="inferred from homology"/>
<keyword evidence="14" id="KW-0106">Calcium</keyword>
<comment type="cofactor">
    <cofactor evidence="3">
        <name>Ca(2+)</name>
        <dbReference type="ChEBI" id="CHEBI:29108"/>
    </cofactor>
</comment>
<evidence type="ECO:0000256" key="1">
    <source>
        <dbReference type="ARBA" id="ARBA00000111"/>
    </source>
</evidence>
<keyword evidence="10" id="KW-0812">Transmembrane</keyword>
<evidence type="ECO:0000256" key="2">
    <source>
        <dbReference type="ARBA" id="ARBA00001604"/>
    </source>
</evidence>
<dbReference type="AlphaFoldDB" id="A0A0W8FQ74"/>
<keyword evidence="18" id="KW-0998">Cell outer membrane</keyword>
<dbReference type="Gene3D" id="2.40.230.10">
    <property type="entry name" value="Phospholipase A1"/>
    <property type="match status" value="1"/>
</dbReference>
<evidence type="ECO:0000313" key="20">
    <source>
        <dbReference type="EMBL" id="KUG23077.1"/>
    </source>
</evidence>
<evidence type="ECO:0000256" key="7">
    <source>
        <dbReference type="ARBA" id="ARBA00013179"/>
    </source>
</evidence>
<evidence type="ECO:0000256" key="18">
    <source>
        <dbReference type="ARBA" id="ARBA00023237"/>
    </source>
</evidence>
<comment type="catalytic activity">
    <reaction evidence="1">
        <text>a 1,2-diacyl-sn-glycero-3-phosphocholine + H2O = a 2-acyl-sn-glycero-3-phosphocholine + a fatty acid + H(+)</text>
        <dbReference type="Rhea" id="RHEA:18689"/>
        <dbReference type="ChEBI" id="CHEBI:15377"/>
        <dbReference type="ChEBI" id="CHEBI:15378"/>
        <dbReference type="ChEBI" id="CHEBI:28868"/>
        <dbReference type="ChEBI" id="CHEBI:57643"/>
        <dbReference type="ChEBI" id="CHEBI:57875"/>
        <dbReference type="EC" id="3.1.1.32"/>
    </reaction>
</comment>
<comment type="caution">
    <text evidence="20">The sequence shown here is derived from an EMBL/GenBank/DDBJ whole genome shotgun (WGS) entry which is preliminary data.</text>
</comment>
<dbReference type="GO" id="GO:0008970">
    <property type="term" value="F:phospholipase A1 activity"/>
    <property type="evidence" value="ECO:0007669"/>
    <property type="project" value="UniProtKB-EC"/>
</dbReference>
<evidence type="ECO:0000256" key="9">
    <source>
        <dbReference type="ARBA" id="ARBA00022452"/>
    </source>
</evidence>
<evidence type="ECO:0000256" key="11">
    <source>
        <dbReference type="ARBA" id="ARBA00022723"/>
    </source>
</evidence>
<reference evidence="20" key="1">
    <citation type="journal article" date="2015" name="Proc. Natl. Acad. Sci. U.S.A.">
        <title>Networks of energetic and metabolic interactions define dynamics in microbial communities.</title>
        <authorList>
            <person name="Embree M."/>
            <person name="Liu J.K."/>
            <person name="Al-Bassam M.M."/>
            <person name="Zengler K."/>
        </authorList>
    </citation>
    <scope>NUCLEOTIDE SEQUENCE</scope>
</reference>
<comment type="similarity">
    <text evidence="5">Belongs to the phospholipase A1 family.</text>
</comment>
<dbReference type="SUPFAM" id="SSF56931">
    <property type="entry name" value="Outer membrane phospholipase A (OMPLA)"/>
    <property type="match status" value="1"/>
</dbReference>